<protein>
    <recommendedName>
        <fullName evidence="2">histidine kinase</fullName>
        <ecNumber evidence="2">2.7.13.3</ecNumber>
    </recommendedName>
</protein>
<dbReference type="InterPro" id="IPR011047">
    <property type="entry name" value="Quinoprotein_ADH-like_sf"/>
</dbReference>
<feature type="domain" description="Histidine kinase" evidence="5">
    <location>
        <begin position="925"/>
        <end position="1141"/>
    </location>
</feature>
<evidence type="ECO:0000256" key="1">
    <source>
        <dbReference type="ARBA" id="ARBA00000085"/>
    </source>
</evidence>
<dbReference type="PROSITE" id="PS50112">
    <property type="entry name" value="PAS"/>
    <property type="match status" value="1"/>
</dbReference>
<dbReference type="EC" id="2.7.13.3" evidence="2"/>
<dbReference type="PANTHER" id="PTHR43547:SF2">
    <property type="entry name" value="HYBRID SIGNAL TRANSDUCTION HISTIDINE KINASE C"/>
    <property type="match status" value="1"/>
</dbReference>
<dbReference type="SMART" id="SM00388">
    <property type="entry name" value="HisKA"/>
    <property type="match status" value="1"/>
</dbReference>
<dbReference type="EMBL" id="FTOP01000010">
    <property type="protein sequence ID" value="SIS98946.1"/>
    <property type="molecule type" value="Genomic_DNA"/>
</dbReference>
<dbReference type="InterPro" id="IPR003661">
    <property type="entry name" value="HisK_dim/P_dom"/>
</dbReference>
<dbReference type="InterPro" id="IPR011123">
    <property type="entry name" value="Y_Y_Y"/>
</dbReference>
<dbReference type="InterPro" id="IPR015943">
    <property type="entry name" value="WD40/YVTN_repeat-like_dom_sf"/>
</dbReference>
<evidence type="ECO:0000313" key="8">
    <source>
        <dbReference type="Proteomes" id="UP000186026"/>
    </source>
</evidence>
<dbReference type="GO" id="GO:0000155">
    <property type="term" value="F:phosphorelay sensor kinase activity"/>
    <property type="evidence" value="ECO:0007669"/>
    <property type="project" value="InterPro"/>
</dbReference>
<dbReference type="InterPro" id="IPR003594">
    <property type="entry name" value="HATPase_dom"/>
</dbReference>
<dbReference type="InterPro" id="IPR036890">
    <property type="entry name" value="HATPase_C_sf"/>
</dbReference>
<dbReference type="SUPFAM" id="SSF55785">
    <property type="entry name" value="PYP-like sensor domain (PAS domain)"/>
    <property type="match status" value="1"/>
</dbReference>
<dbReference type="OrthoDB" id="9806995at2"/>
<dbReference type="Pfam" id="PF07495">
    <property type="entry name" value="Y_Y_Y"/>
    <property type="match status" value="1"/>
</dbReference>
<accession>A0A1N7NKP3</accession>
<name>A0A1N7NKP3_9BACT</name>
<dbReference type="Gene3D" id="3.30.565.10">
    <property type="entry name" value="Histidine kinase-like ATPase, C-terminal domain"/>
    <property type="match status" value="1"/>
</dbReference>
<keyword evidence="8" id="KW-1185">Reference proteome</keyword>
<reference evidence="8" key="1">
    <citation type="submission" date="2017-01" db="EMBL/GenBank/DDBJ databases">
        <authorList>
            <person name="Varghese N."/>
            <person name="Submissions S."/>
        </authorList>
    </citation>
    <scope>NUCLEOTIDE SEQUENCE [LARGE SCALE GENOMIC DNA]</scope>
    <source>
        <strain evidence="8">DSM 46698</strain>
    </source>
</reference>
<dbReference type="PRINTS" id="PR00344">
    <property type="entry name" value="BCTRLSENSOR"/>
</dbReference>
<dbReference type="Pfam" id="PF13426">
    <property type="entry name" value="PAS_9"/>
    <property type="match status" value="1"/>
</dbReference>
<dbReference type="Pfam" id="PF02518">
    <property type="entry name" value="HATPase_c"/>
    <property type="match status" value="1"/>
</dbReference>
<dbReference type="Gene3D" id="3.30.450.20">
    <property type="entry name" value="PAS domain"/>
    <property type="match status" value="1"/>
</dbReference>
<dbReference type="InterPro" id="IPR000014">
    <property type="entry name" value="PAS"/>
</dbReference>
<dbReference type="Proteomes" id="UP000186026">
    <property type="component" value="Unassembled WGS sequence"/>
</dbReference>
<dbReference type="SUPFAM" id="SSF47384">
    <property type="entry name" value="Homodimeric domain of signal transducing histidine kinase"/>
    <property type="match status" value="1"/>
</dbReference>
<evidence type="ECO:0000256" key="2">
    <source>
        <dbReference type="ARBA" id="ARBA00012438"/>
    </source>
</evidence>
<dbReference type="AlphaFoldDB" id="A0A1N7NKP3"/>
<evidence type="ECO:0000259" key="5">
    <source>
        <dbReference type="PROSITE" id="PS50109"/>
    </source>
</evidence>
<keyword evidence="3" id="KW-0597">Phosphoprotein</keyword>
<comment type="catalytic activity">
    <reaction evidence="1">
        <text>ATP + protein L-histidine = ADP + protein N-phospho-L-histidine.</text>
        <dbReference type="EC" id="2.7.13.3"/>
    </reaction>
</comment>
<evidence type="ECO:0000256" key="3">
    <source>
        <dbReference type="ARBA" id="ARBA00022553"/>
    </source>
</evidence>
<keyword evidence="4" id="KW-0812">Transmembrane</keyword>
<dbReference type="SUPFAM" id="SSF55874">
    <property type="entry name" value="ATPase domain of HSP90 chaperone/DNA topoisomerase II/histidine kinase"/>
    <property type="match status" value="1"/>
</dbReference>
<dbReference type="InterPro" id="IPR005467">
    <property type="entry name" value="His_kinase_dom"/>
</dbReference>
<dbReference type="Gene3D" id="2.60.40.10">
    <property type="entry name" value="Immunoglobulins"/>
    <property type="match status" value="1"/>
</dbReference>
<dbReference type="InterPro" id="IPR035965">
    <property type="entry name" value="PAS-like_dom_sf"/>
</dbReference>
<dbReference type="CDD" id="cd00082">
    <property type="entry name" value="HisKA"/>
    <property type="match status" value="1"/>
</dbReference>
<dbReference type="InterPro" id="IPR004358">
    <property type="entry name" value="Sig_transdc_His_kin-like_C"/>
</dbReference>
<dbReference type="PANTHER" id="PTHR43547">
    <property type="entry name" value="TWO-COMPONENT HISTIDINE KINASE"/>
    <property type="match status" value="1"/>
</dbReference>
<evidence type="ECO:0000259" key="6">
    <source>
        <dbReference type="PROSITE" id="PS50112"/>
    </source>
</evidence>
<dbReference type="Gene3D" id="1.10.287.130">
    <property type="match status" value="1"/>
</dbReference>
<gene>
    <name evidence="7" type="ORF">SAMN05421761_110121</name>
</gene>
<dbReference type="PROSITE" id="PS50109">
    <property type="entry name" value="HIS_KIN"/>
    <property type="match status" value="1"/>
</dbReference>
<keyword evidence="4" id="KW-1133">Transmembrane helix</keyword>
<evidence type="ECO:0000313" key="7">
    <source>
        <dbReference type="EMBL" id="SIS98946.1"/>
    </source>
</evidence>
<feature type="domain" description="PAS" evidence="6">
    <location>
        <begin position="780"/>
        <end position="822"/>
    </location>
</feature>
<dbReference type="SMART" id="SM00387">
    <property type="entry name" value="HATPase_c"/>
    <property type="match status" value="1"/>
</dbReference>
<dbReference type="STRING" id="529505.SAMN05421761_110121"/>
<dbReference type="RefSeq" id="WP_076501867.1">
    <property type="nucleotide sequence ID" value="NZ_FTOP01000010.1"/>
</dbReference>
<dbReference type="InterPro" id="IPR036097">
    <property type="entry name" value="HisK_dim/P_sf"/>
</dbReference>
<proteinExistence type="predicted"/>
<evidence type="ECO:0000256" key="4">
    <source>
        <dbReference type="SAM" id="Phobius"/>
    </source>
</evidence>
<sequence length="1142" mass="130797">MKNIYLIIFILFVFQFSFGQSFQFNRQIKGVELPTSNVNGILQDEEGMMWFNTSDGVFISDGFSTFPIPDSISNKLTNKTRIFRDEEGVIWVSNQLKEQKAFYYQKGKWGEFIFPEEISSLNRTYLDFAIVGKGDHKYYHAVFADVLWTYSAYSKSWQEIRYSFQNHGWIISANYHEGKSLLFFENRTFTVEGDQLAEINPTGISLPSKILYVTYCSTRKEYYYLGKDFLAKGSEFFKIDQIIHQDFVRNIYSAVDFSGLQVENGKVYYFYNSQLHKYNPDNGNIQEISAAEAVKSYNIYAAFVDREGITWIGTHRGLVNINSLLFLNYDSRSFLEDEVTAVIRLAPDRYLLGFNNGLQLFDQGAYVKLKHEEALVGQPRNRVTNFSLDKNGIVWISSNLAGIGRYNPKSGSLIFEESPLSKFVTAVKAIGDTLIVVSRDKVYLSNINKRSGHFEHDITEMILERLSQDEVFLRKVGKLNDGRFIFLQGGNVFVQEIFFETPNFINVIGFDYLEHEGRLYLGTETGLKVLEDGKVKLFEKNGQTIQRPVYSLLLDSNSRLWAGTDRGVFLIEEETIRKFDERSGLVGSEVNRGALIEAEDGRVLIGTQRGLSVFFPDEDEKRDFTPATEILSVSLLNKNIKDVDLNRIPFENNSIEVSYRAISFLQFSDLIIKYKLEGYHEEWQQIINPRVNTIVFNNLPPGVYKFQLQASLGGQYESEIVSSSTFKILKPIYLQTWFIILLLLVFAGVGFLLNTLMNQWHKQNLLKQTIDEKTKEAFVNENQFRNVWNSSADGLMLSVEGGKILTVNPSLATLTGMAKERLEQSEIRDMYADPAFYFKQREVILGQIGSSEEMGVTLEMEMPFKNGVKFIELYVARLKTSFQGKSVLLSVFRDVTEKKQYEESLKIAKEKAEEANRLKTNFLSNMSHEIRTPLNGILGGTENIMDKWEHEKELISELEIIKESGERLLETINSILDLSKIEANKFEVLLKETNVNDFVGKILLPLKTMAMKKGLLLSAKYETKPFVVNIDQRYLEMIVNNLVGNAIKYSHEGLINIVVKRIEDSLYFEVKDMGIGMSEEFMTKLFRPFEQESEGYGRQYEGTGLGLTITKNLIDLLGGEIQIESFKGKGTLVKVFLPLSKN</sequence>
<keyword evidence="4" id="KW-0472">Membrane</keyword>
<organism evidence="7 8">
    <name type="scientific">Belliella pelovolcani</name>
    <dbReference type="NCBI Taxonomy" id="529505"/>
    <lineage>
        <taxon>Bacteria</taxon>
        <taxon>Pseudomonadati</taxon>
        <taxon>Bacteroidota</taxon>
        <taxon>Cytophagia</taxon>
        <taxon>Cytophagales</taxon>
        <taxon>Cyclobacteriaceae</taxon>
        <taxon>Belliella</taxon>
    </lineage>
</organism>
<dbReference type="NCBIfam" id="TIGR00229">
    <property type="entry name" value="sensory_box"/>
    <property type="match status" value="1"/>
</dbReference>
<dbReference type="CDD" id="cd00130">
    <property type="entry name" value="PAS"/>
    <property type="match status" value="1"/>
</dbReference>
<dbReference type="InterPro" id="IPR013783">
    <property type="entry name" value="Ig-like_fold"/>
</dbReference>
<dbReference type="SUPFAM" id="SSF50998">
    <property type="entry name" value="Quinoprotein alcohol dehydrogenase-like"/>
    <property type="match status" value="1"/>
</dbReference>
<dbReference type="Gene3D" id="2.130.10.10">
    <property type="entry name" value="YVTN repeat-like/Quinoprotein amine dehydrogenase"/>
    <property type="match status" value="3"/>
</dbReference>
<dbReference type="Pfam" id="PF00512">
    <property type="entry name" value="HisKA"/>
    <property type="match status" value="1"/>
</dbReference>
<feature type="transmembrane region" description="Helical" evidence="4">
    <location>
        <begin position="732"/>
        <end position="753"/>
    </location>
</feature>